<reference evidence="2" key="1">
    <citation type="journal article" date="2020" name="Stud. Mycol.">
        <title>101 Dothideomycetes genomes: a test case for predicting lifestyles and emergence of pathogens.</title>
        <authorList>
            <person name="Haridas S."/>
            <person name="Albert R."/>
            <person name="Binder M."/>
            <person name="Bloem J."/>
            <person name="Labutti K."/>
            <person name="Salamov A."/>
            <person name="Andreopoulos B."/>
            <person name="Baker S."/>
            <person name="Barry K."/>
            <person name="Bills G."/>
            <person name="Bluhm B."/>
            <person name="Cannon C."/>
            <person name="Castanera R."/>
            <person name="Culley D."/>
            <person name="Daum C."/>
            <person name="Ezra D."/>
            <person name="Gonzalez J."/>
            <person name="Henrissat B."/>
            <person name="Kuo A."/>
            <person name="Liang C."/>
            <person name="Lipzen A."/>
            <person name="Lutzoni F."/>
            <person name="Magnuson J."/>
            <person name="Mondo S."/>
            <person name="Nolan M."/>
            <person name="Ohm R."/>
            <person name="Pangilinan J."/>
            <person name="Park H.-J."/>
            <person name="Ramirez L."/>
            <person name="Alfaro M."/>
            <person name="Sun H."/>
            <person name="Tritt A."/>
            <person name="Yoshinaga Y."/>
            <person name="Zwiers L.-H."/>
            <person name="Turgeon B."/>
            <person name="Goodwin S."/>
            <person name="Spatafora J."/>
            <person name="Crous P."/>
            <person name="Grigoriev I."/>
        </authorList>
    </citation>
    <scope>NUCLEOTIDE SEQUENCE</scope>
    <source>
        <strain evidence="2">CBS 627.86</strain>
    </source>
</reference>
<name>A0A6A5Z4P0_9PLEO</name>
<sequence>MSAPFLEETKTLTTYRHRLIELALPILGLFKIRVMGRTTTRLRCSLNGEDAAALPDTGSDIDVMSKRYATNRGFLIQSDDTWIMLADQSMQKTVGYCHVQLAVGFGASLMPSIIDTPDVENNRDAVGPAEPIEDSVPSTVEAAEPEENNRKLIRSKFYVVEDLVTDVVIGVSSLESLKVYEEHLDDLVVYDRPTADLQLLNRIHLMPTINELWRGNPVVNGPSIRDMTTAEWLSEVDQEENARREEVRQRIAELGEEEREAATRDENHRQAGFDGYRSSLLRAIRAESSLT</sequence>
<evidence type="ECO:0000256" key="1">
    <source>
        <dbReference type="SAM" id="Coils"/>
    </source>
</evidence>
<dbReference type="AlphaFoldDB" id="A0A6A5Z4P0"/>
<evidence type="ECO:0000313" key="2">
    <source>
        <dbReference type="EMBL" id="KAF2113984.1"/>
    </source>
</evidence>
<dbReference type="OrthoDB" id="6079484at2759"/>
<organism evidence="2 3">
    <name type="scientific">Lophiotrema nucula</name>
    <dbReference type="NCBI Taxonomy" id="690887"/>
    <lineage>
        <taxon>Eukaryota</taxon>
        <taxon>Fungi</taxon>
        <taxon>Dikarya</taxon>
        <taxon>Ascomycota</taxon>
        <taxon>Pezizomycotina</taxon>
        <taxon>Dothideomycetes</taxon>
        <taxon>Pleosporomycetidae</taxon>
        <taxon>Pleosporales</taxon>
        <taxon>Lophiotremataceae</taxon>
        <taxon>Lophiotrema</taxon>
    </lineage>
</organism>
<dbReference type="EMBL" id="ML977326">
    <property type="protein sequence ID" value="KAF2113984.1"/>
    <property type="molecule type" value="Genomic_DNA"/>
</dbReference>
<protein>
    <submittedName>
        <fullName evidence="2">Uncharacterized protein</fullName>
    </submittedName>
</protein>
<keyword evidence="3" id="KW-1185">Reference proteome</keyword>
<dbReference type="Proteomes" id="UP000799770">
    <property type="component" value="Unassembled WGS sequence"/>
</dbReference>
<feature type="coiled-coil region" evidence="1">
    <location>
        <begin position="237"/>
        <end position="264"/>
    </location>
</feature>
<dbReference type="CDD" id="cd00303">
    <property type="entry name" value="retropepsin_like"/>
    <property type="match status" value="1"/>
</dbReference>
<proteinExistence type="predicted"/>
<dbReference type="InterPro" id="IPR021109">
    <property type="entry name" value="Peptidase_aspartic_dom_sf"/>
</dbReference>
<accession>A0A6A5Z4P0</accession>
<gene>
    <name evidence="2" type="ORF">BDV96DRAFT_647475</name>
</gene>
<keyword evidence="1" id="KW-0175">Coiled coil</keyword>
<dbReference type="Gene3D" id="2.40.70.10">
    <property type="entry name" value="Acid Proteases"/>
    <property type="match status" value="1"/>
</dbReference>
<evidence type="ECO:0000313" key="3">
    <source>
        <dbReference type="Proteomes" id="UP000799770"/>
    </source>
</evidence>